<dbReference type="PROSITE" id="PS00061">
    <property type="entry name" value="ADH_SHORT"/>
    <property type="match status" value="1"/>
</dbReference>
<dbReference type="CDD" id="cd05233">
    <property type="entry name" value="SDR_c"/>
    <property type="match status" value="1"/>
</dbReference>
<protein>
    <submittedName>
        <fullName evidence="3">SDR family NAD(P)-dependent oxidoreductase</fullName>
        <ecNumber evidence="3">1.1.1.-</ecNumber>
    </submittedName>
</protein>
<keyword evidence="4" id="KW-1185">Reference proteome</keyword>
<dbReference type="PRINTS" id="PR00080">
    <property type="entry name" value="SDRFAMILY"/>
</dbReference>
<dbReference type="EMBL" id="JBHUHD010000001">
    <property type="protein sequence ID" value="MFD2143052.1"/>
    <property type="molecule type" value="Genomic_DNA"/>
</dbReference>
<comment type="caution">
    <text evidence="3">The sequence shown here is derived from an EMBL/GenBank/DDBJ whole genome shotgun (WGS) entry which is preliminary data.</text>
</comment>
<comment type="similarity">
    <text evidence="1">Belongs to the short-chain dehydrogenases/reductases (SDR) family.</text>
</comment>
<dbReference type="Gene3D" id="3.40.50.720">
    <property type="entry name" value="NAD(P)-binding Rossmann-like Domain"/>
    <property type="match status" value="1"/>
</dbReference>
<evidence type="ECO:0000256" key="1">
    <source>
        <dbReference type="ARBA" id="ARBA00006484"/>
    </source>
</evidence>
<evidence type="ECO:0000313" key="3">
    <source>
        <dbReference type="EMBL" id="MFD2143052.1"/>
    </source>
</evidence>
<dbReference type="Proteomes" id="UP001597299">
    <property type="component" value="Unassembled WGS sequence"/>
</dbReference>
<dbReference type="RefSeq" id="WP_246549421.1">
    <property type="nucleotide sequence ID" value="NZ_JAHBGB010000044.1"/>
</dbReference>
<proteinExistence type="inferred from homology"/>
<dbReference type="SUPFAM" id="SSF51735">
    <property type="entry name" value="NAD(P)-binding Rossmann-fold domains"/>
    <property type="match status" value="1"/>
</dbReference>
<sequence>MTDIGLAGLAGRTVLVTGSSRGIGLGIARGFAAAGARLHMLADDEAIFEAAERLGATGHRADITHAGDMAALAAQLPRLDVLINNAGLELITPLDDAGEANEAAFRRVVEINVVGTFLVTRALLPGMGAGGRIVNTASIWSRGSEALFGAYVASKHAVIGLTKTWARELGPRGITVNAVCPGWVRTEASLRSLHRMAEARGVAPDDLLSTIVSAQILPGLMEPDDMAGAYLFLASDLAANVTGQSLGVDRGEFPW</sequence>
<organism evidence="3 4">
    <name type="scientific">Ancylobacter oerskovii</name>
    <dbReference type="NCBI Taxonomy" id="459519"/>
    <lineage>
        <taxon>Bacteria</taxon>
        <taxon>Pseudomonadati</taxon>
        <taxon>Pseudomonadota</taxon>
        <taxon>Alphaproteobacteria</taxon>
        <taxon>Hyphomicrobiales</taxon>
        <taxon>Xanthobacteraceae</taxon>
        <taxon>Ancylobacter</taxon>
    </lineage>
</organism>
<dbReference type="PRINTS" id="PR00081">
    <property type="entry name" value="GDHRDH"/>
</dbReference>
<name>A0ABW4Z4A9_9HYPH</name>
<dbReference type="InterPro" id="IPR020904">
    <property type="entry name" value="Sc_DH/Rdtase_CS"/>
</dbReference>
<dbReference type="InterPro" id="IPR036291">
    <property type="entry name" value="NAD(P)-bd_dom_sf"/>
</dbReference>
<dbReference type="Pfam" id="PF13561">
    <property type="entry name" value="adh_short_C2"/>
    <property type="match status" value="1"/>
</dbReference>
<evidence type="ECO:0000313" key="4">
    <source>
        <dbReference type="Proteomes" id="UP001597299"/>
    </source>
</evidence>
<dbReference type="EC" id="1.1.1.-" evidence="3"/>
<dbReference type="PANTHER" id="PTHR42760">
    <property type="entry name" value="SHORT-CHAIN DEHYDROGENASES/REDUCTASES FAMILY MEMBER"/>
    <property type="match status" value="1"/>
</dbReference>
<gene>
    <name evidence="3" type="ORF">ACFSNC_21815</name>
</gene>
<keyword evidence="2 3" id="KW-0560">Oxidoreductase</keyword>
<dbReference type="InterPro" id="IPR002347">
    <property type="entry name" value="SDR_fam"/>
</dbReference>
<dbReference type="GO" id="GO:0016491">
    <property type="term" value="F:oxidoreductase activity"/>
    <property type="evidence" value="ECO:0007669"/>
    <property type="project" value="UniProtKB-KW"/>
</dbReference>
<accession>A0ABW4Z4A9</accession>
<dbReference type="PANTHER" id="PTHR42760:SF133">
    <property type="entry name" value="3-OXOACYL-[ACYL-CARRIER-PROTEIN] REDUCTASE"/>
    <property type="match status" value="1"/>
</dbReference>
<reference evidence="4" key="1">
    <citation type="journal article" date="2019" name="Int. J. Syst. Evol. Microbiol.">
        <title>The Global Catalogue of Microorganisms (GCM) 10K type strain sequencing project: providing services to taxonomists for standard genome sequencing and annotation.</title>
        <authorList>
            <consortium name="The Broad Institute Genomics Platform"/>
            <consortium name="The Broad Institute Genome Sequencing Center for Infectious Disease"/>
            <person name="Wu L."/>
            <person name="Ma J."/>
        </authorList>
    </citation>
    <scope>NUCLEOTIDE SEQUENCE [LARGE SCALE GENOMIC DNA]</scope>
    <source>
        <strain evidence="4">CCM 7435</strain>
    </source>
</reference>
<evidence type="ECO:0000256" key="2">
    <source>
        <dbReference type="ARBA" id="ARBA00023002"/>
    </source>
</evidence>